<dbReference type="VEuPathDB" id="AmoebaDB:EHI5A_051540"/>
<dbReference type="SUPFAM" id="SSF52047">
    <property type="entry name" value="RNI-like"/>
    <property type="match status" value="1"/>
</dbReference>
<dbReference type="AlphaFoldDB" id="A0A5K1URT5"/>
<dbReference type="OMA" id="HAITEPC"/>
<reference evidence="1 2" key="1">
    <citation type="submission" date="2016-05" db="EMBL/GenBank/DDBJ databases">
        <title>First whole genome sequencing of Entamoeba histolytica HM1:IMSS-clone-6.</title>
        <authorList>
            <person name="Mukherjee Avik.K."/>
            <person name="Izumyama S."/>
            <person name="Nakada-Tsukui K."/>
            <person name="Nozaki T."/>
        </authorList>
    </citation>
    <scope>NUCLEOTIDE SEQUENCE [LARGE SCALE GENOMIC DNA]</scope>
    <source>
        <strain evidence="1 2">HM1:IMSS clone 6</strain>
    </source>
</reference>
<accession>A0A5K1URT5</accession>
<evidence type="ECO:0008006" key="3">
    <source>
        <dbReference type="Google" id="ProtNLM"/>
    </source>
</evidence>
<sequence>MSSIVSNHVRIAPQFLDSILNQIHSTKEVGKFAQINKKYNQVVCTKNKLQKLDDPSPLIFGGASVFNGQFKNLVKYINDYRMSIATILEVSEEEDFSLIKKYPTCRMLLKHCVDLTIRCLEEMDLSYFNGLSIKKLSIDYSLLSFNQELKYPLNDLIPFFSKSLEQITLDNVMLDDKYLPSILALLKDNNPKAEVKVIVVQKSNYLYDIEKINKVNDNVVIILKYDILNPFSEQICEKIVTEELYLHPSIFQKYLVTPANKYVAASVAQLVDKCAIQYLCLERAVPASEVPDVEIDKLKITGRVPRQFYQSQQLKSIRSLEITEKTIQQKTEEHYDLTQFTHLTELKVGDDLEFKSKKRIVNLPNTIKVLYWRQNFAHIGKDVSVNGQIGINGLNQLEFVSFEPIETSFENVIFPQSLKDLRFNRAPLLTDMQQIGTLNNCTQLILADCESLKNPIFPKNLQILKMSYCTQVTSLNLVSLTNLTNLELGQFAGTTMQLPLSLKEFTLMQSQKLIHLDLTTTLIENFSIDRCEHIKQVTLPTSVKQVSYKDCDVLEEIDLSQMTKCKRFDVEMLPELRVLKLSTSIVHLNIVDVDSIEAIQDLRPFTSLVDAQFINCSKIKQLQLPKQLQILSLDDNSSLSQINRSELTQCKVIVSNCEQLKSY</sequence>
<dbReference type="VEuPathDB" id="AmoebaDB:EHI_140310"/>
<dbReference type="Gene3D" id="3.80.10.10">
    <property type="entry name" value="Ribonuclease Inhibitor"/>
    <property type="match status" value="1"/>
</dbReference>
<comment type="caution">
    <text evidence="1">The sequence shown here is derived from an EMBL/GenBank/DDBJ whole genome shotgun (WGS) entry which is preliminary data.</text>
</comment>
<dbReference type="InterPro" id="IPR032675">
    <property type="entry name" value="LRR_dom_sf"/>
</dbReference>
<dbReference type="VEuPathDB" id="AmoebaDB:EHI7A_170580"/>
<proteinExistence type="predicted"/>
<evidence type="ECO:0000313" key="2">
    <source>
        <dbReference type="Proteomes" id="UP000078387"/>
    </source>
</evidence>
<name>A0A5K1URT5_ENTHI</name>
<gene>
    <name evidence="1" type="ORF">CL6EHI_140310</name>
</gene>
<dbReference type="VEuPathDB" id="AmoebaDB:EHI8A_195230"/>
<organism evidence="1 2">
    <name type="scientific">Entamoeba histolytica</name>
    <dbReference type="NCBI Taxonomy" id="5759"/>
    <lineage>
        <taxon>Eukaryota</taxon>
        <taxon>Amoebozoa</taxon>
        <taxon>Evosea</taxon>
        <taxon>Archamoebae</taxon>
        <taxon>Mastigamoebida</taxon>
        <taxon>Entamoebidae</taxon>
        <taxon>Entamoeba</taxon>
    </lineage>
</organism>
<protein>
    <recommendedName>
        <fullName evidence="3">Leucine-rich repeat containing protein</fullName>
    </recommendedName>
</protein>
<evidence type="ECO:0000313" key="1">
    <source>
        <dbReference type="EMBL" id="GAT96159.1"/>
    </source>
</evidence>
<dbReference type="Proteomes" id="UP000078387">
    <property type="component" value="Unassembled WGS sequence"/>
</dbReference>
<dbReference type="VEuPathDB" id="AmoebaDB:KM1_031830"/>
<dbReference type="EMBL" id="BDEQ01000001">
    <property type="protein sequence ID" value="GAT96159.1"/>
    <property type="molecule type" value="Genomic_DNA"/>
</dbReference>